<dbReference type="EMBL" id="LSDD01000124">
    <property type="protein sequence ID" value="KXB62192.1"/>
    <property type="molecule type" value="Genomic_DNA"/>
</dbReference>
<dbReference type="Proteomes" id="UP000070483">
    <property type="component" value="Unassembled WGS sequence"/>
</dbReference>
<keyword evidence="2" id="KW-1185">Reference proteome</keyword>
<dbReference type="AlphaFoldDB" id="A0A134A3C9"/>
<sequence>MGRLCFIIINMKKLENIFYLFDNKEFYCFNKLNKSKIYCL</sequence>
<evidence type="ECO:0000313" key="1">
    <source>
        <dbReference type="EMBL" id="KXB62192.1"/>
    </source>
</evidence>
<dbReference type="STRING" id="157687.HMPREF3180_01697"/>
<gene>
    <name evidence="1" type="ORF">HMPREF3180_01697</name>
</gene>
<reference evidence="2" key="1">
    <citation type="submission" date="2016-01" db="EMBL/GenBank/DDBJ databases">
        <authorList>
            <person name="Mitreva M."/>
            <person name="Pepin K.H."/>
            <person name="Mihindukulasuriya K.A."/>
            <person name="Fulton R."/>
            <person name="Fronick C."/>
            <person name="O'Laughlin M."/>
            <person name="Miner T."/>
            <person name="Herter B."/>
            <person name="Rosa B.A."/>
            <person name="Cordes M."/>
            <person name="Tomlinson C."/>
            <person name="Wollam A."/>
            <person name="Palsikar V.B."/>
            <person name="Mardis E.R."/>
            <person name="Wilson R.K."/>
        </authorList>
    </citation>
    <scope>NUCLEOTIDE SEQUENCE [LARGE SCALE GENOMIC DNA]</scope>
    <source>
        <strain evidence="2">KA00185</strain>
    </source>
</reference>
<name>A0A134A3C9_9FUSO</name>
<evidence type="ECO:0000313" key="2">
    <source>
        <dbReference type="Proteomes" id="UP000070483"/>
    </source>
</evidence>
<comment type="caution">
    <text evidence="1">The sequence shown here is derived from an EMBL/GenBank/DDBJ whole genome shotgun (WGS) entry which is preliminary data.</text>
</comment>
<accession>A0A134A3C9</accession>
<organism evidence="1 2">
    <name type="scientific">Leptotrichia wadei</name>
    <dbReference type="NCBI Taxonomy" id="157687"/>
    <lineage>
        <taxon>Bacteria</taxon>
        <taxon>Fusobacteriati</taxon>
        <taxon>Fusobacteriota</taxon>
        <taxon>Fusobacteriia</taxon>
        <taxon>Fusobacteriales</taxon>
        <taxon>Leptotrichiaceae</taxon>
        <taxon>Leptotrichia</taxon>
    </lineage>
</organism>
<proteinExistence type="predicted"/>
<protein>
    <submittedName>
        <fullName evidence="1">Uncharacterized protein</fullName>
    </submittedName>
</protein>